<evidence type="ECO:0000313" key="2">
    <source>
        <dbReference type="EMBL" id="UYM06812.1"/>
    </source>
</evidence>
<proteinExistence type="predicted"/>
<accession>A0AA46TKY1</accession>
<feature type="signal peptide" evidence="1">
    <location>
        <begin position="1"/>
        <end position="30"/>
    </location>
</feature>
<dbReference type="AlphaFoldDB" id="A0AA46TKY1"/>
<dbReference type="PROSITE" id="PS51318">
    <property type="entry name" value="TAT"/>
    <property type="match status" value="1"/>
</dbReference>
<keyword evidence="1" id="KW-0732">Signal</keyword>
<dbReference type="Proteomes" id="UP001164390">
    <property type="component" value="Chromosome"/>
</dbReference>
<gene>
    <name evidence="2" type="ORF">L0C25_06980</name>
</gene>
<evidence type="ECO:0008006" key="4">
    <source>
        <dbReference type="Google" id="ProtNLM"/>
    </source>
</evidence>
<dbReference type="KEGG" id="sgrg:L0C25_06980"/>
<feature type="chain" id="PRO_5041438443" description="Secreted protein" evidence="1">
    <location>
        <begin position="31"/>
        <end position="159"/>
    </location>
</feature>
<keyword evidence="3" id="KW-1185">Reference proteome</keyword>
<dbReference type="EMBL" id="CP094970">
    <property type="protein sequence ID" value="UYM06812.1"/>
    <property type="molecule type" value="Genomic_DNA"/>
</dbReference>
<evidence type="ECO:0000256" key="1">
    <source>
        <dbReference type="SAM" id="SignalP"/>
    </source>
</evidence>
<evidence type="ECO:0000313" key="3">
    <source>
        <dbReference type="Proteomes" id="UP001164390"/>
    </source>
</evidence>
<organism evidence="2 3">
    <name type="scientific">Solicola gregarius</name>
    <dbReference type="NCBI Taxonomy" id="2908642"/>
    <lineage>
        <taxon>Bacteria</taxon>
        <taxon>Bacillati</taxon>
        <taxon>Actinomycetota</taxon>
        <taxon>Actinomycetes</taxon>
        <taxon>Propionibacteriales</taxon>
        <taxon>Nocardioidaceae</taxon>
        <taxon>Solicola</taxon>
    </lineage>
</organism>
<protein>
    <recommendedName>
        <fullName evidence="4">Secreted protein</fullName>
    </recommendedName>
</protein>
<name>A0AA46TKY1_9ACTN</name>
<reference evidence="2" key="1">
    <citation type="submission" date="2022-01" db="EMBL/GenBank/DDBJ databases">
        <title>Nocardioidaceae gen. sp. A5X3R13.</title>
        <authorList>
            <person name="Lopez Marin M.A."/>
            <person name="Uhlik O."/>
        </authorList>
    </citation>
    <scope>NUCLEOTIDE SEQUENCE</scope>
    <source>
        <strain evidence="2">A5X3R13</strain>
    </source>
</reference>
<dbReference type="InterPro" id="IPR006311">
    <property type="entry name" value="TAT_signal"/>
</dbReference>
<sequence length="159" mass="17372">MSKTRTVRNALAGTAVSVLAVGLVAAPAQADHGHDNPCKPSRVHCKFKAKSNLSAVPSDQGGRNARTRITGFRGGGKYAADFQAYDEVLYLRDDNADSHKALVKVRYYGPGGPYKYRYKTGSSRAIQLGSDNDLTENKRIKIKLCIDHHGCTKWAKAYT</sequence>
<dbReference type="RefSeq" id="WP_271635734.1">
    <property type="nucleotide sequence ID" value="NZ_CP094970.1"/>
</dbReference>